<dbReference type="Pfam" id="PF00704">
    <property type="entry name" value="Glyco_hydro_18"/>
    <property type="match status" value="1"/>
</dbReference>
<evidence type="ECO:0000256" key="4">
    <source>
        <dbReference type="SAM" id="SignalP"/>
    </source>
</evidence>
<dbReference type="PANTHER" id="PTHR46290">
    <property type="entry name" value="DI-N-ACETYLCHITOBIASE"/>
    <property type="match status" value="1"/>
</dbReference>
<dbReference type="InterPro" id="IPR051887">
    <property type="entry name" value="GH18_Domain-Containing"/>
</dbReference>
<keyword evidence="7" id="KW-1185">Reference proteome</keyword>
<dbReference type="EMBL" id="CP002831">
    <property type="protein sequence ID" value="AFC24060.1"/>
    <property type="molecule type" value="Genomic_DNA"/>
</dbReference>
<evidence type="ECO:0000256" key="3">
    <source>
        <dbReference type="SAM" id="Phobius"/>
    </source>
</evidence>
<dbReference type="SMART" id="SM00636">
    <property type="entry name" value="Glyco_18"/>
    <property type="match status" value="1"/>
</dbReference>
<feature type="domain" description="GH18" evidence="5">
    <location>
        <begin position="178"/>
        <end position="514"/>
    </location>
</feature>
<sequence length="628" mass="70786">MRIFIHITAKLLLISCLFLASNSWGQSRIAIQTAKKGGGNALEKKATRALRDEFESRKTTVKNAYRTKSDEYKKLPSFKKEDFEREYDPTLEELIEDENAKREIENPNNKERFIDLLTQWWMTPSDADLAAKLKFERQRDSISAIDSSEFRVPKLVKGTASQFVTVFGWHAHFNGNAYKTYDYGLLSAIAYYGYDIDPYTGEALDSTVIHDFLGGDDPDNGIVPTAHAKDCKVLLSITSHSYDNNAFFLAPENAKQRQNLIDNIVYLMDTSKADGVEINFENVPTLAQIEFMKFVRQLSFTLRAVSPDLAVCMSVPAVDIEGVFNLGKMKEHVDFFIIKAVDYHNDPKTGEIIKKPGAPLNFTAASGEEDIRSSVEHYIASIGRDAANRLILALPNYGTLWKSSNRGFDLEGYVPYSKIQNDFVMRDSTAVGIDSNYYSYVWAKEDTIFKKVGGALQIDDIERTELYYDDVRTLRLKYQFINDMGLAGVGVWPLGYDLGYYNVWNTLSSEFTTIEMPKLESYEKLGAASKAARSWGATLLAVLLFWAIFASAGFCMALFNKQVRRALFANGRFRMIYLGWFSALLLMVGSYYGLFRGGASILLLGLVIGGFFTYGVIYLVDKQQAKAP</sequence>
<feature type="chain" id="PRO_5003603925" evidence="4">
    <location>
        <begin position="21"/>
        <end position="628"/>
    </location>
</feature>
<feature type="transmembrane region" description="Helical" evidence="3">
    <location>
        <begin position="601"/>
        <end position="620"/>
    </location>
</feature>
<feature type="signal peptide" evidence="4">
    <location>
        <begin position="1"/>
        <end position="20"/>
    </location>
</feature>
<keyword evidence="3" id="KW-0812">Transmembrane</keyword>
<feature type="transmembrane region" description="Helical" evidence="3">
    <location>
        <begin position="575"/>
        <end position="595"/>
    </location>
</feature>
<name>H6L5E6_SAPGL</name>
<dbReference type="OrthoDB" id="1185215at2"/>
<accession>H6L5E6</accession>
<keyword evidence="1" id="KW-0378">Hydrolase</keyword>
<dbReference type="GO" id="GO:0016798">
    <property type="term" value="F:hydrolase activity, acting on glycosyl bonds"/>
    <property type="evidence" value="ECO:0007669"/>
    <property type="project" value="UniProtKB-KW"/>
</dbReference>
<evidence type="ECO:0000256" key="2">
    <source>
        <dbReference type="ARBA" id="ARBA00023295"/>
    </source>
</evidence>
<dbReference type="SUPFAM" id="SSF51445">
    <property type="entry name" value="(Trans)glycosidases"/>
    <property type="match status" value="1"/>
</dbReference>
<dbReference type="Gene3D" id="3.10.50.10">
    <property type="match status" value="1"/>
</dbReference>
<dbReference type="GO" id="GO:0008061">
    <property type="term" value="F:chitin binding"/>
    <property type="evidence" value="ECO:0007669"/>
    <property type="project" value="InterPro"/>
</dbReference>
<reference evidence="6 7" key="1">
    <citation type="journal article" date="2012" name="Stand. Genomic Sci.">
        <title>Complete genome sequencing and analysis of Saprospira grandis str. Lewin, a predatory marine bacterium.</title>
        <authorList>
            <person name="Saw J.H."/>
            <person name="Yuryev A."/>
            <person name="Kanbe M."/>
            <person name="Hou S."/>
            <person name="Young A.G."/>
            <person name="Aizawa S."/>
            <person name="Alam M."/>
        </authorList>
    </citation>
    <scope>NUCLEOTIDE SEQUENCE [LARGE SCALE GENOMIC DNA]</scope>
    <source>
        <strain evidence="6 7">Lewin</strain>
    </source>
</reference>
<protein>
    <submittedName>
        <fullName evidence="6">Chitinase II</fullName>
    </submittedName>
</protein>
<evidence type="ECO:0000256" key="1">
    <source>
        <dbReference type="ARBA" id="ARBA00022801"/>
    </source>
</evidence>
<dbReference type="Gene3D" id="3.20.20.80">
    <property type="entry name" value="Glycosidases"/>
    <property type="match status" value="1"/>
</dbReference>
<dbReference type="RefSeq" id="WP_015691700.1">
    <property type="nucleotide sequence ID" value="NC_016940.1"/>
</dbReference>
<dbReference type="InterPro" id="IPR001223">
    <property type="entry name" value="Glyco_hydro18_cat"/>
</dbReference>
<dbReference type="GO" id="GO:0009313">
    <property type="term" value="P:oligosaccharide catabolic process"/>
    <property type="evidence" value="ECO:0007669"/>
    <property type="project" value="TreeGrafter"/>
</dbReference>
<dbReference type="STRING" id="984262.SGRA_1325"/>
<dbReference type="Proteomes" id="UP000007519">
    <property type="component" value="Chromosome"/>
</dbReference>
<keyword evidence="4" id="KW-0732">Signal</keyword>
<evidence type="ECO:0000313" key="6">
    <source>
        <dbReference type="EMBL" id="AFC24060.1"/>
    </source>
</evidence>
<feature type="transmembrane region" description="Helical" evidence="3">
    <location>
        <begin position="535"/>
        <end position="559"/>
    </location>
</feature>
<keyword evidence="3" id="KW-1133">Transmembrane helix</keyword>
<evidence type="ECO:0000259" key="5">
    <source>
        <dbReference type="PROSITE" id="PS51910"/>
    </source>
</evidence>
<keyword evidence="3" id="KW-0472">Membrane</keyword>
<dbReference type="InterPro" id="IPR011583">
    <property type="entry name" value="Chitinase_II/V-like_cat"/>
</dbReference>
<organism evidence="6 7">
    <name type="scientific">Saprospira grandis (strain Lewin)</name>
    <dbReference type="NCBI Taxonomy" id="984262"/>
    <lineage>
        <taxon>Bacteria</taxon>
        <taxon>Pseudomonadati</taxon>
        <taxon>Bacteroidota</taxon>
        <taxon>Saprospiria</taxon>
        <taxon>Saprospirales</taxon>
        <taxon>Saprospiraceae</taxon>
        <taxon>Saprospira</taxon>
    </lineage>
</organism>
<keyword evidence="2" id="KW-0326">Glycosidase</keyword>
<dbReference type="InterPro" id="IPR017853">
    <property type="entry name" value="GH"/>
</dbReference>
<proteinExistence type="predicted"/>
<dbReference type="PANTHER" id="PTHR46290:SF1">
    <property type="entry name" value="DI-N-ACETYLCHITOBIASE"/>
    <property type="match status" value="1"/>
</dbReference>
<dbReference type="eggNOG" id="COG3858">
    <property type="taxonomic scope" value="Bacteria"/>
</dbReference>
<dbReference type="InterPro" id="IPR029070">
    <property type="entry name" value="Chitinase_insertion_sf"/>
</dbReference>
<dbReference type="PROSITE" id="PS51910">
    <property type="entry name" value="GH18_2"/>
    <property type="match status" value="1"/>
</dbReference>
<dbReference type="HOGENOM" id="CLU_381676_0_0_10"/>
<evidence type="ECO:0000313" key="7">
    <source>
        <dbReference type="Proteomes" id="UP000007519"/>
    </source>
</evidence>
<dbReference type="AlphaFoldDB" id="H6L5E6"/>
<gene>
    <name evidence="6" type="ordered locus">SGRA_1325</name>
</gene>
<dbReference type="KEGG" id="sgn:SGRA_1325"/>